<dbReference type="Proteomes" id="UP000887580">
    <property type="component" value="Unplaced"/>
</dbReference>
<evidence type="ECO:0000313" key="1">
    <source>
        <dbReference type="Proteomes" id="UP000887580"/>
    </source>
</evidence>
<evidence type="ECO:0000313" key="2">
    <source>
        <dbReference type="WBParaSite" id="PS1159_v2.g13641.t1"/>
    </source>
</evidence>
<proteinExistence type="predicted"/>
<reference evidence="2" key="1">
    <citation type="submission" date="2022-11" db="UniProtKB">
        <authorList>
            <consortium name="WormBaseParasite"/>
        </authorList>
    </citation>
    <scope>IDENTIFICATION</scope>
</reference>
<sequence>MTPYSSQKLEENLNKYLKTQLPSVQTYYNNKRKRSVDLSDISNKKKREAGEHQRVEEPEGLQHEKATTEADKKYLVEKKERITKEAAQRKKDIDKKAVDDKNKIKDESTKKKQDAENKKSDDRKKVDDETKKKKGDIDKKTLDEKKKLDNEASKLKADVDKKVSEAKENKGDVAQKAKEEKIKIDDEYKKRKTDVDKKAFADKQKLDVEANTKKNEIDKKTLDLLKAIDNDTKIKQKEVDEKAVADKNKIDDELKIALNEENKEEDQMKAEKQAAEEKAAEEKRKNEEKKADEEKKAAEEKRKNEEKKAAEEKRQNEEKKAAEEQKARDEKQDDMKEHQKHDEVEGMEHEQANTEEDKLYLKNKHNKTLDKDPLKDNKTIDKKVQPAQLSVAHAFINEPPEQRVFDPNPPLFEKWDTLSEKEKAEYSSDVKDLIDFVYNREEDRFRLRFLNKDVKRVRLSEQLAYVLGFKENDVLQEDTDAIYAPDINGAINQFCLYGGGAYYVGFKQRGSGIGDTLRHLWRFLQPVARHLTKEGLQTGVRILTDVEQGNDVTSSLKKQSAQTAQRVLQQASDKIGQYGRGRKRKTHLTNKQVVGRLVKRSSPLKKTRQDVFGIY</sequence>
<accession>A0AC35F6E4</accession>
<protein>
    <submittedName>
        <fullName evidence="2">Uncharacterized protein</fullName>
    </submittedName>
</protein>
<dbReference type="WBParaSite" id="PS1159_v2.g13641.t1">
    <property type="protein sequence ID" value="PS1159_v2.g13641.t1"/>
    <property type="gene ID" value="PS1159_v2.g13641"/>
</dbReference>
<name>A0AC35F6E4_9BILA</name>
<organism evidence="1 2">
    <name type="scientific">Panagrolaimus sp. PS1159</name>
    <dbReference type="NCBI Taxonomy" id="55785"/>
    <lineage>
        <taxon>Eukaryota</taxon>
        <taxon>Metazoa</taxon>
        <taxon>Ecdysozoa</taxon>
        <taxon>Nematoda</taxon>
        <taxon>Chromadorea</taxon>
        <taxon>Rhabditida</taxon>
        <taxon>Tylenchina</taxon>
        <taxon>Panagrolaimomorpha</taxon>
        <taxon>Panagrolaimoidea</taxon>
        <taxon>Panagrolaimidae</taxon>
        <taxon>Panagrolaimus</taxon>
    </lineage>
</organism>